<accession>A0A3M7REX3</accession>
<dbReference type="AlphaFoldDB" id="A0A3M7REX3"/>
<evidence type="ECO:0000313" key="3">
    <source>
        <dbReference type="Proteomes" id="UP000276133"/>
    </source>
</evidence>
<feature type="compositionally biased region" description="Basic and acidic residues" evidence="1">
    <location>
        <begin position="218"/>
        <end position="237"/>
    </location>
</feature>
<comment type="caution">
    <text evidence="2">The sequence shown here is derived from an EMBL/GenBank/DDBJ whole genome shotgun (WGS) entry which is preliminary data.</text>
</comment>
<feature type="region of interest" description="Disordered" evidence="1">
    <location>
        <begin position="57"/>
        <end position="237"/>
    </location>
</feature>
<gene>
    <name evidence="2" type="ORF">BpHYR1_019211</name>
</gene>
<sequence length="380" mass="43141">MDNQQVPRHQFGYDYRHGQGANETSMDISDIVAPHQNGAGTNRRSFDYNYEHGVGPNRTEMDIRDGYDNINQQNNPEGRPSFTYRYSHGHGANRTVMNLRHPKSEEGEENGIPPRPRGALPPRPPAPQPPRPPGQLPPGPPAPQPPRQPGQLPPRPPPQIPPRPPAQPRQPTIRNIGTDSSDAEFPVHPQLRFRNLETDSSDSFPPRRGNDSSDSDSDDPRPDYHRGKTRIEAKQKVYVEPRGSNKNITIHQQQKIESNTSSSKQRVLLESEEFPKCPHYPLLPKHQKKARELKENIQVRRREEIPIVNSMNVANEIKLLPKHLGNLNLGRAAKTENDEKAIDFNYEHEDGKMRTRISINQVVIDPDESVKKRPSKSLIK</sequence>
<dbReference type="EMBL" id="REGN01003595">
    <property type="protein sequence ID" value="RNA21808.1"/>
    <property type="molecule type" value="Genomic_DNA"/>
</dbReference>
<proteinExistence type="predicted"/>
<name>A0A3M7REX3_BRAPC</name>
<reference evidence="2 3" key="1">
    <citation type="journal article" date="2018" name="Sci. Rep.">
        <title>Genomic signatures of local adaptation to the degree of environmental predictability in rotifers.</title>
        <authorList>
            <person name="Franch-Gras L."/>
            <person name="Hahn C."/>
            <person name="Garcia-Roger E.M."/>
            <person name="Carmona M.J."/>
            <person name="Serra M."/>
            <person name="Gomez A."/>
        </authorList>
    </citation>
    <scope>NUCLEOTIDE SEQUENCE [LARGE SCALE GENOMIC DNA]</scope>
    <source>
        <strain evidence="2">HYR1</strain>
    </source>
</reference>
<evidence type="ECO:0000256" key="1">
    <source>
        <dbReference type="SAM" id="MobiDB-lite"/>
    </source>
</evidence>
<feature type="region of interest" description="Disordered" evidence="1">
    <location>
        <begin position="1"/>
        <end position="21"/>
    </location>
</feature>
<keyword evidence="3" id="KW-1185">Reference proteome</keyword>
<dbReference type="Proteomes" id="UP000276133">
    <property type="component" value="Unassembled WGS sequence"/>
</dbReference>
<feature type="compositionally biased region" description="Pro residues" evidence="1">
    <location>
        <begin position="113"/>
        <end position="168"/>
    </location>
</feature>
<protein>
    <submittedName>
        <fullName evidence="2">Uncharacterized protein</fullName>
    </submittedName>
</protein>
<organism evidence="2 3">
    <name type="scientific">Brachionus plicatilis</name>
    <name type="common">Marine rotifer</name>
    <name type="synonym">Brachionus muelleri</name>
    <dbReference type="NCBI Taxonomy" id="10195"/>
    <lineage>
        <taxon>Eukaryota</taxon>
        <taxon>Metazoa</taxon>
        <taxon>Spiralia</taxon>
        <taxon>Gnathifera</taxon>
        <taxon>Rotifera</taxon>
        <taxon>Eurotatoria</taxon>
        <taxon>Monogononta</taxon>
        <taxon>Pseudotrocha</taxon>
        <taxon>Ploima</taxon>
        <taxon>Brachionidae</taxon>
        <taxon>Brachionus</taxon>
    </lineage>
</organism>
<evidence type="ECO:0000313" key="2">
    <source>
        <dbReference type="EMBL" id="RNA21808.1"/>
    </source>
</evidence>